<dbReference type="Gene3D" id="1.10.10.10">
    <property type="entry name" value="Winged helix-like DNA-binding domain superfamily/Winged helix DNA-binding domain"/>
    <property type="match status" value="1"/>
</dbReference>
<dbReference type="RefSeq" id="WP_181732750.1">
    <property type="nucleotide sequence ID" value="NZ_JACEIR010000011.1"/>
</dbReference>
<dbReference type="InterPro" id="IPR001789">
    <property type="entry name" value="Sig_transdc_resp-reg_receiver"/>
</dbReference>
<evidence type="ECO:0000259" key="9">
    <source>
        <dbReference type="PROSITE" id="PS50110"/>
    </source>
</evidence>
<comment type="subcellular location">
    <subcellularLocation>
        <location evidence="1">Cytoplasm</location>
    </subcellularLocation>
</comment>
<dbReference type="GO" id="GO:0032993">
    <property type="term" value="C:protein-DNA complex"/>
    <property type="evidence" value="ECO:0007669"/>
    <property type="project" value="TreeGrafter"/>
</dbReference>
<dbReference type="Pfam" id="PF00486">
    <property type="entry name" value="Trans_reg_C"/>
    <property type="match status" value="1"/>
</dbReference>
<dbReference type="InterPro" id="IPR001867">
    <property type="entry name" value="OmpR/PhoB-type_DNA-bd"/>
</dbReference>
<dbReference type="CDD" id="cd17574">
    <property type="entry name" value="REC_OmpR"/>
    <property type="match status" value="1"/>
</dbReference>
<protein>
    <submittedName>
        <fullName evidence="11">Response regulator transcription factor</fullName>
    </submittedName>
</protein>
<dbReference type="InterPro" id="IPR011006">
    <property type="entry name" value="CheY-like_superfamily"/>
</dbReference>
<evidence type="ECO:0000259" key="10">
    <source>
        <dbReference type="PROSITE" id="PS51755"/>
    </source>
</evidence>
<evidence type="ECO:0000256" key="2">
    <source>
        <dbReference type="ARBA" id="ARBA00022553"/>
    </source>
</evidence>
<feature type="DNA-binding region" description="OmpR/PhoB-type" evidence="8">
    <location>
        <begin position="134"/>
        <end position="233"/>
    </location>
</feature>
<gene>
    <name evidence="11" type="ORF">I8U20_12155</name>
</gene>
<dbReference type="AlphaFoldDB" id="A0A8I1DFG3"/>
<keyword evidence="4" id="KW-0805">Transcription regulation</keyword>
<dbReference type="InterPro" id="IPR039420">
    <property type="entry name" value="WalR-like"/>
</dbReference>
<accession>A0A8I1DFG3</accession>
<evidence type="ECO:0000313" key="11">
    <source>
        <dbReference type="EMBL" id="MBH8596069.1"/>
    </source>
</evidence>
<dbReference type="Pfam" id="PF00072">
    <property type="entry name" value="Response_reg"/>
    <property type="match status" value="1"/>
</dbReference>
<keyword evidence="12" id="KW-1185">Reference proteome</keyword>
<name>A0A8I1DFG3_THEIN</name>
<dbReference type="Gene3D" id="3.40.50.2300">
    <property type="match status" value="1"/>
</dbReference>
<evidence type="ECO:0000256" key="3">
    <source>
        <dbReference type="ARBA" id="ARBA00023012"/>
    </source>
</evidence>
<keyword evidence="3" id="KW-0902">Two-component regulatory system</keyword>
<dbReference type="SMART" id="SM00448">
    <property type="entry name" value="REC"/>
    <property type="match status" value="1"/>
</dbReference>
<dbReference type="SUPFAM" id="SSF52172">
    <property type="entry name" value="CheY-like"/>
    <property type="match status" value="1"/>
</dbReference>
<keyword evidence="5 8" id="KW-0238">DNA-binding</keyword>
<proteinExistence type="predicted"/>
<evidence type="ECO:0000256" key="1">
    <source>
        <dbReference type="ARBA" id="ARBA00004496"/>
    </source>
</evidence>
<dbReference type="Proteomes" id="UP000633619">
    <property type="component" value="Unassembled WGS sequence"/>
</dbReference>
<dbReference type="PANTHER" id="PTHR48111:SF2">
    <property type="entry name" value="RESPONSE REGULATOR SAER"/>
    <property type="match status" value="1"/>
</dbReference>
<dbReference type="SMART" id="SM00862">
    <property type="entry name" value="Trans_reg_C"/>
    <property type="match status" value="1"/>
</dbReference>
<dbReference type="GO" id="GO:0000976">
    <property type="term" value="F:transcription cis-regulatory region binding"/>
    <property type="evidence" value="ECO:0007669"/>
    <property type="project" value="TreeGrafter"/>
</dbReference>
<comment type="caution">
    <text evidence="11">The sequence shown here is derived from an EMBL/GenBank/DDBJ whole genome shotgun (WGS) entry which is preliminary data.</text>
</comment>
<evidence type="ECO:0000256" key="5">
    <source>
        <dbReference type="ARBA" id="ARBA00023125"/>
    </source>
</evidence>
<keyword evidence="2 7" id="KW-0597">Phosphoprotein</keyword>
<dbReference type="GO" id="GO:0005829">
    <property type="term" value="C:cytosol"/>
    <property type="evidence" value="ECO:0007669"/>
    <property type="project" value="TreeGrafter"/>
</dbReference>
<evidence type="ECO:0000313" key="12">
    <source>
        <dbReference type="Proteomes" id="UP000633619"/>
    </source>
</evidence>
<dbReference type="FunFam" id="1.10.10.10:FF:000018">
    <property type="entry name" value="DNA-binding response regulator ResD"/>
    <property type="match status" value="1"/>
</dbReference>
<dbReference type="FunFam" id="3.40.50.2300:FF:000001">
    <property type="entry name" value="DNA-binding response regulator PhoB"/>
    <property type="match status" value="1"/>
</dbReference>
<keyword evidence="6" id="KW-0804">Transcription</keyword>
<sequence>MRKDQPVILLVDDDQEIRRFMQLYLHNEGYRILQATNGKEALQLAGSHSIDLMVLDLMMPEMDGLEACIRIREKYWMPIIILTAKTNDLDKIQGLSIGADDYMTKPFNPLELVARIKAHLRRYLYFAAKSSGLKNVITVQHLIIHLLSRQVFANGKEVRLTPREFDILVLLARHPGVVFTAEQIYERVWNEPMLTSNNTIMVHIRKIREKIEPDPKRPTIIQTVWGVGYKVQESPARDFRG</sequence>
<evidence type="ECO:0000256" key="7">
    <source>
        <dbReference type="PROSITE-ProRule" id="PRU00169"/>
    </source>
</evidence>
<dbReference type="PANTHER" id="PTHR48111">
    <property type="entry name" value="REGULATOR OF RPOS"/>
    <property type="match status" value="1"/>
</dbReference>
<dbReference type="PROSITE" id="PS50110">
    <property type="entry name" value="RESPONSE_REGULATORY"/>
    <property type="match status" value="1"/>
</dbReference>
<dbReference type="Gene3D" id="6.10.250.690">
    <property type="match status" value="1"/>
</dbReference>
<reference evidence="11 12" key="1">
    <citation type="submission" date="2020-12" db="EMBL/GenBank/DDBJ databases">
        <title>WGS of Thermoactinomyces spp.</title>
        <authorList>
            <person name="Cheng K."/>
        </authorList>
    </citation>
    <scope>NUCLEOTIDE SEQUENCE [LARGE SCALE GENOMIC DNA]</scope>
    <source>
        <strain evidence="12">CICC 10671\DSM 43846</strain>
    </source>
</reference>
<dbReference type="EMBL" id="JAECVW010000009">
    <property type="protein sequence ID" value="MBH8596069.1"/>
    <property type="molecule type" value="Genomic_DNA"/>
</dbReference>
<feature type="domain" description="OmpR/PhoB-type" evidence="10">
    <location>
        <begin position="134"/>
        <end position="233"/>
    </location>
</feature>
<feature type="modified residue" description="4-aspartylphosphate" evidence="7">
    <location>
        <position position="56"/>
    </location>
</feature>
<evidence type="ECO:0000256" key="4">
    <source>
        <dbReference type="ARBA" id="ARBA00023015"/>
    </source>
</evidence>
<evidence type="ECO:0000256" key="6">
    <source>
        <dbReference type="ARBA" id="ARBA00023163"/>
    </source>
</evidence>
<evidence type="ECO:0000256" key="8">
    <source>
        <dbReference type="PROSITE-ProRule" id="PRU01091"/>
    </source>
</evidence>
<dbReference type="GO" id="GO:0000156">
    <property type="term" value="F:phosphorelay response regulator activity"/>
    <property type="evidence" value="ECO:0007669"/>
    <property type="project" value="TreeGrafter"/>
</dbReference>
<organism evidence="11 12">
    <name type="scientific">Thermoactinomyces intermedius</name>
    <dbReference type="NCBI Taxonomy" id="2024"/>
    <lineage>
        <taxon>Bacteria</taxon>
        <taxon>Bacillati</taxon>
        <taxon>Bacillota</taxon>
        <taxon>Bacilli</taxon>
        <taxon>Bacillales</taxon>
        <taxon>Thermoactinomycetaceae</taxon>
        <taxon>Thermoactinomyces</taxon>
    </lineage>
</organism>
<dbReference type="CDD" id="cd00383">
    <property type="entry name" value="trans_reg_C"/>
    <property type="match status" value="1"/>
</dbReference>
<dbReference type="GO" id="GO:0006355">
    <property type="term" value="P:regulation of DNA-templated transcription"/>
    <property type="evidence" value="ECO:0007669"/>
    <property type="project" value="InterPro"/>
</dbReference>
<dbReference type="InterPro" id="IPR036388">
    <property type="entry name" value="WH-like_DNA-bd_sf"/>
</dbReference>
<dbReference type="PROSITE" id="PS51755">
    <property type="entry name" value="OMPR_PHOB"/>
    <property type="match status" value="1"/>
</dbReference>
<feature type="domain" description="Response regulatory" evidence="9">
    <location>
        <begin position="7"/>
        <end position="120"/>
    </location>
</feature>